<feature type="transmembrane region" description="Helical" evidence="1">
    <location>
        <begin position="326"/>
        <end position="347"/>
    </location>
</feature>
<dbReference type="Pfam" id="PF04892">
    <property type="entry name" value="VanZ"/>
    <property type="match status" value="1"/>
</dbReference>
<feature type="transmembrane region" description="Helical" evidence="1">
    <location>
        <begin position="50"/>
        <end position="67"/>
    </location>
</feature>
<dbReference type="Proteomes" id="UP001193081">
    <property type="component" value="Unassembled WGS sequence"/>
</dbReference>
<sequence length="390" mass="43142">MLPLHSTSARLAAAMLGYFILVIVLLTLYPFYFAIPTQFEVDLRVRLDDIIENIILLLPIGFLYRLTGGSRRGALILGFTLSISIESLQLFLPVRTAAPVDVGANTLGALAGAWLYDHLTARIAMTPAMVGRLALEIPLMGLLYLLIPLLWMNSLALESDPDRWMLTVLICMSGAIILSDIYRMWGGQIGLRSKGWVGLAAAGWCLLGMSPGFLRVLPTLPMVIGVALLTAGLAARPWHMVERRFERITLKRILPGLILYVILLALWPPFRELTAWHGTFGLTDRIEPVNTRYPAALLEYLAAFTVLGYISAEWRGRAELPFVQDLPRLLLVALGAALVLELLVGFQKGHGASFVRLLFVVTGALSGGLIYNLQRSHVRFLLGHPERLNR</sequence>
<feature type="transmembrane region" description="Helical" evidence="1">
    <location>
        <begin position="220"/>
        <end position="241"/>
    </location>
</feature>
<keyword evidence="1" id="KW-1133">Transmembrane helix</keyword>
<evidence type="ECO:0000313" key="4">
    <source>
        <dbReference type="Proteomes" id="UP001193081"/>
    </source>
</evidence>
<reference evidence="3 4" key="1">
    <citation type="submission" date="2021-03" db="EMBL/GenBank/DDBJ databases">
        <authorList>
            <person name="Grouzdev D.S."/>
        </authorList>
    </citation>
    <scope>NUCLEOTIDE SEQUENCE [LARGE SCALE GENOMIC DNA]</scope>
    <source>
        <strain evidence="3 4">M50-1</strain>
    </source>
</reference>
<evidence type="ECO:0000259" key="2">
    <source>
        <dbReference type="Pfam" id="PF04892"/>
    </source>
</evidence>
<proteinExistence type="predicted"/>
<feature type="transmembrane region" description="Helical" evidence="1">
    <location>
        <begin position="353"/>
        <end position="373"/>
    </location>
</feature>
<feature type="transmembrane region" description="Helical" evidence="1">
    <location>
        <begin position="133"/>
        <end position="152"/>
    </location>
</feature>
<feature type="transmembrane region" description="Helical" evidence="1">
    <location>
        <begin position="74"/>
        <end position="92"/>
    </location>
</feature>
<protein>
    <submittedName>
        <fullName evidence="3">VanZ family protein</fullName>
    </submittedName>
</protein>
<keyword evidence="1" id="KW-0812">Transmembrane</keyword>
<accession>A0ABS4DG31</accession>
<evidence type="ECO:0000256" key="1">
    <source>
        <dbReference type="SAM" id="Phobius"/>
    </source>
</evidence>
<feature type="transmembrane region" description="Helical" evidence="1">
    <location>
        <begin position="164"/>
        <end position="183"/>
    </location>
</feature>
<dbReference type="EMBL" id="SIJK02000067">
    <property type="protein sequence ID" value="MBP1468400.1"/>
    <property type="molecule type" value="Genomic_DNA"/>
</dbReference>
<organism evidence="3 4">
    <name type="scientific">Candidatus Chloroploca mongolica</name>
    <dbReference type="NCBI Taxonomy" id="2528176"/>
    <lineage>
        <taxon>Bacteria</taxon>
        <taxon>Bacillati</taxon>
        <taxon>Chloroflexota</taxon>
        <taxon>Chloroflexia</taxon>
        <taxon>Chloroflexales</taxon>
        <taxon>Chloroflexineae</taxon>
        <taxon>Oscillochloridaceae</taxon>
        <taxon>Candidatus Chloroploca</taxon>
    </lineage>
</organism>
<feature type="transmembrane region" description="Helical" evidence="1">
    <location>
        <begin position="12"/>
        <end position="35"/>
    </location>
</feature>
<comment type="caution">
    <text evidence="3">The sequence shown here is derived from an EMBL/GenBank/DDBJ whole genome shotgun (WGS) entry which is preliminary data.</text>
</comment>
<name>A0ABS4DG31_9CHLR</name>
<gene>
    <name evidence="3" type="ORF">EYB53_021995</name>
</gene>
<keyword evidence="4" id="KW-1185">Reference proteome</keyword>
<evidence type="ECO:0000313" key="3">
    <source>
        <dbReference type="EMBL" id="MBP1468400.1"/>
    </source>
</evidence>
<dbReference type="InterPro" id="IPR006976">
    <property type="entry name" value="VanZ-like"/>
</dbReference>
<dbReference type="RefSeq" id="WP_167857546.1">
    <property type="nucleotide sequence ID" value="NZ_SIJK02000067.1"/>
</dbReference>
<feature type="domain" description="VanZ-like" evidence="2">
    <location>
        <begin position="29"/>
        <end position="117"/>
    </location>
</feature>
<keyword evidence="1" id="KW-0472">Membrane</keyword>
<feature type="transmembrane region" description="Helical" evidence="1">
    <location>
        <begin position="253"/>
        <end position="270"/>
    </location>
</feature>